<feature type="compositionally biased region" description="Basic and acidic residues" evidence="1">
    <location>
        <begin position="336"/>
        <end position="356"/>
    </location>
</feature>
<dbReference type="Pfam" id="PF00498">
    <property type="entry name" value="FHA"/>
    <property type="match status" value="1"/>
</dbReference>
<feature type="region of interest" description="Disordered" evidence="1">
    <location>
        <begin position="336"/>
        <end position="374"/>
    </location>
</feature>
<dbReference type="SMART" id="SM00240">
    <property type="entry name" value="FHA"/>
    <property type="match status" value="1"/>
</dbReference>
<dbReference type="Gene3D" id="2.60.200.20">
    <property type="match status" value="1"/>
</dbReference>
<evidence type="ECO:0000259" key="2">
    <source>
        <dbReference type="PROSITE" id="PS50006"/>
    </source>
</evidence>
<reference evidence="4" key="1">
    <citation type="submission" date="2016-03" db="EMBL/GenBank/DDBJ databases">
        <authorList>
            <person name="Devillers Hugo."/>
        </authorList>
    </citation>
    <scope>NUCLEOTIDE SEQUENCE [LARGE SCALE GENOMIC DNA]</scope>
</reference>
<feature type="compositionally biased region" description="Polar residues" evidence="1">
    <location>
        <begin position="283"/>
        <end position="293"/>
    </location>
</feature>
<organism evidence="3 4">
    <name type="scientific">Lachancea nothofagi CBS 11611</name>
    <dbReference type="NCBI Taxonomy" id="1266666"/>
    <lineage>
        <taxon>Eukaryota</taxon>
        <taxon>Fungi</taxon>
        <taxon>Dikarya</taxon>
        <taxon>Ascomycota</taxon>
        <taxon>Saccharomycotina</taxon>
        <taxon>Saccharomycetes</taxon>
        <taxon>Saccharomycetales</taxon>
        <taxon>Saccharomycetaceae</taxon>
        <taxon>Lachancea</taxon>
    </lineage>
</organism>
<dbReference type="EMBL" id="LT598453">
    <property type="protein sequence ID" value="SCV03021.1"/>
    <property type="molecule type" value="Genomic_DNA"/>
</dbReference>
<dbReference type="OrthoDB" id="5348546at2759"/>
<feature type="compositionally biased region" description="Basic residues" evidence="1">
    <location>
        <begin position="433"/>
        <end position="452"/>
    </location>
</feature>
<keyword evidence="4" id="KW-1185">Reference proteome</keyword>
<dbReference type="CDD" id="cd22699">
    <property type="entry name" value="FHA_PLM2-like"/>
    <property type="match status" value="1"/>
</dbReference>
<dbReference type="PROSITE" id="PS50006">
    <property type="entry name" value="FHA_DOMAIN"/>
    <property type="match status" value="1"/>
</dbReference>
<dbReference type="Proteomes" id="UP000189911">
    <property type="component" value="Chromosome G"/>
</dbReference>
<gene>
    <name evidence="3" type="ORF">LANO_0G01662G</name>
</gene>
<accession>A0A1G4KEZ7</accession>
<feature type="region of interest" description="Disordered" evidence="1">
    <location>
        <begin position="43"/>
        <end position="62"/>
    </location>
</feature>
<proteinExistence type="predicted"/>
<evidence type="ECO:0000313" key="4">
    <source>
        <dbReference type="Proteomes" id="UP000189911"/>
    </source>
</evidence>
<feature type="region of interest" description="Disordered" evidence="1">
    <location>
        <begin position="399"/>
        <end position="455"/>
    </location>
</feature>
<dbReference type="InterPro" id="IPR000253">
    <property type="entry name" value="FHA_dom"/>
</dbReference>
<feature type="domain" description="FHA" evidence="2">
    <location>
        <begin position="112"/>
        <end position="159"/>
    </location>
</feature>
<name>A0A1G4KEZ7_9SACH</name>
<feature type="region of interest" description="Disordered" evidence="1">
    <location>
        <begin position="283"/>
        <end position="303"/>
    </location>
</feature>
<protein>
    <submittedName>
        <fullName evidence="3">LANO_0G01662g1_1</fullName>
    </submittedName>
</protein>
<sequence>MSGQYPPSSPIAACDAGHDDPFYQPNGKHSLSTLKFFKKKPATNNALDYPTPNPSSTLDRSSPIKTRVHLHSSQTPSECELEQELRHELKSHHNLRTEPLEISLDARFETRVTVGRKSSLCDVVLPRHKNVSRLHAFVTYSPETEQVKIECKGTNGLIVVFPVKLDVKLLACKDRANTYNLVNYHSDDAQTANKELVRETELTSFVLLQEETVHMPYVEGTILDFRPVQCELILEEYASEQYNDPQNETETEDELQALQITSDDFPQDPHTPTKRLVQMPFQERSSVSLQSRQQPKEQCPPLLSQAKDKNFLVTKLEKTEVPAITELKEIVIEKGAEKDSRKEENRSSEQDAEVKKSNPAANEKSATNNTKAMKKQVDIKIEGVKPQVNQHKFETGKVASERIVPATPRKQVKESSLVDFSNLQQQKTDENGRRRKYASPSPKKTHKRKNQPKKPIFSKEDILLQVASKAIDICELQHVLANHLAFSNVQQVPLSQLRDVNSIISTLKPYELRALLEDEKCIGVIYREGKDAAGKPLDAEYYYDLENDSDENRRQLVSSLKGGRSGLRSCRRVHKQYFWKKPTK</sequence>
<evidence type="ECO:0000313" key="3">
    <source>
        <dbReference type="EMBL" id="SCV03021.1"/>
    </source>
</evidence>
<dbReference type="InterPro" id="IPR008984">
    <property type="entry name" value="SMAD_FHA_dom_sf"/>
</dbReference>
<evidence type="ECO:0000256" key="1">
    <source>
        <dbReference type="SAM" id="MobiDB-lite"/>
    </source>
</evidence>
<dbReference type="AlphaFoldDB" id="A0A1G4KEZ7"/>
<feature type="region of interest" description="Disordered" evidence="1">
    <location>
        <begin position="1"/>
        <end position="26"/>
    </location>
</feature>
<dbReference type="SUPFAM" id="SSF49879">
    <property type="entry name" value="SMAD/FHA domain"/>
    <property type="match status" value="1"/>
</dbReference>